<accession>A0A4Z0R3Q9</accession>
<dbReference type="Proteomes" id="UP000298460">
    <property type="component" value="Unassembled WGS sequence"/>
</dbReference>
<keyword evidence="3" id="KW-1185">Reference proteome</keyword>
<organism evidence="2 3">
    <name type="scientific">Desulfosporosinus fructosivorans</name>
    <dbReference type="NCBI Taxonomy" id="2018669"/>
    <lineage>
        <taxon>Bacteria</taxon>
        <taxon>Bacillati</taxon>
        <taxon>Bacillota</taxon>
        <taxon>Clostridia</taxon>
        <taxon>Eubacteriales</taxon>
        <taxon>Desulfitobacteriaceae</taxon>
        <taxon>Desulfosporosinus</taxon>
    </lineage>
</organism>
<dbReference type="Pfam" id="PF00882">
    <property type="entry name" value="Zn_dep_PLPC"/>
    <property type="match status" value="1"/>
</dbReference>
<dbReference type="AlphaFoldDB" id="A0A4Z0R3Q9"/>
<dbReference type="OrthoDB" id="9810528at2"/>
<evidence type="ECO:0000313" key="2">
    <source>
        <dbReference type="EMBL" id="TGE37711.1"/>
    </source>
</evidence>
<feature type="domain" description="Phospholipase C/D" evidence="1">
    <location>
        <begin position="6"/>
        <end position="150"/>
    </location>
</feature>
<protein>
    <recommendedName>
        <fullName evidence="1">Phospholipase C/D domain-containing protein</fullName>
    </recommendedName>
</protein>
<dbReference type="InterPro" id="IPR029002">
    <property type="entry name" value="PLPC/GPLD1"/>
</dbReference>
<sequence>MPKELTHWHIARAVLQRGVPAQVGELIECNPALYYFGAIAHDIGFYDFSKPTEANIERVANQLHGVDGEDTLDPLIKMMEEALSQNNKRNQIAFILGMLTHFVADSTFHPMVYYMSGNYFAEDPEGRGKAVFRHRLLETAIDLWLENVKPLKYPLDLITLWRETGEAGREALELLVGRYTQLEDENIRKQVNKAWRNHRLLQTAFGWSTPWRILAFYRRLGHPSVDKYEALFYPQPLNLSFFESSLDWLHPVTGAHHDMTLEDLFDESVEKVITLFERLNTQSIEKWPLLIRALEPLSLDSGLPYVPVTQMKYFRTEPIEQGLRIK</sequence>
<dbReference type="RefSeq" id="WP_135547487.1">
    <property type="nucleotide sequence ID" value="NZ_SPQQ01000004.1"/>
</dbReference>
<dbReference type="EMBL" id="SPQQ01000004">
    <property type="protein sequence ID" value="TGE37711.1"/>
    <property type="molecule type" value="Genomic_DNA"/>
</dbReference>
<evidence type="ECO:0000313" key="3">
    <source>
        <dbReference type="Proteomes" id="UP000298460"/>
    </source>
</evidence>
<gene>
    <name evidence="2" type="ORF">E4K67_13405</name>
</gene>
<proteinExistence type="predicted"/>
<reference evidence="2 3" key="1">
    <citation type="submission" date="2019-03" db="EMBL/GenBank/DDBJ databases">
        <title>Draft Genome Sequence of Desulfosporosinus fructosivorans Strain 63.6F, Isolated from Marine Sediment in the Baltic Sea.</title>
        <authorList>
            <person name="Hausmann B."/>
            <person name="Vandieken V."/>
            <person name="Pjevac P."/>
            <person name="Schreck K."/>
            <person name="Herbold C.W."/>
            <person name="Loy A."/>
        </authorList>
    </citation>
    <scope>NUCLEOTIDE SEQUENCE [LARGE SCALE GENOMIC DNA]</scope>
    <source>
        <strain evidence="2 3">63.6F</strain>
    </source>
</reference>
<comment type="caution">
    <text evidence="2">The sequence shown here is derived from an EMBL/GenBank/DDBJ whole genome shotgun (WGS) entry which is preliminary data.</text>
</comment>
<evidence type="ECO:0000259" key="1">
    <source>
        <dbReference type="Pfam" id="PF00882"/>
    </source>
</evidence>
<name>A0A4Z0R3Q9_9FIRM</name>